<sequence>MFNHPAFTFALAATSTLVTATPYPASSWLGVDIDASSSKLSQSNNTEEAHRDGLKSDAASTQDRRSPNPSQQGYMEAQRTAYTDAMSHEANPRKVTATPNGFRAPVGFSNASPPKIRQAIVERKPGPHRFQPMLVPRRDVHSPVSKPPPAFVVGYGPTVYTGTFYTAAFPQRPFYPTSYTRVSSPFGYPNQIVYTRS</sequence>
<proteinExistence type="predicted"/>
<comment type="caution">
    <text evidence="1">The sequence shown here is derived from an EMBL/GenBank/DDBJ whole genome shotgun (WGS) entry which is preliminary data.</text>
</comment>
<evidence type="ECO:0000313" key="2">
    <source>
        <dbReference type="Proteomes" id="UP001165960"/>
    </source>
</evidence>
<keyword evidence="2" id="KW-1185">Reference proteome</keyword>
<dbReference type="EMBL" id="QTSX02002218">
    <property type="protein sequence ID" value="KAJ9077142.1"/>
    <property type="molecule type" value="Genomic_DNA"/>
</dbReference>
<organism evidence="1 2">
    <name type="scientific">Entomophthora muscae</name>
    <dbReference type="NCBI Taxonomy" id="34485"/>
    <lineage>
        <taxon>Eukaryota</taxon>
        <taxon>Fungi</taxon>
        <taxon>Fungi incertae sedis</taxon>
        <taxon>Zoopagomycota</taxon>
        <taxon>Entomophthoromycotina</taxon>
        <taxon>Entomophthoromycetes</taxon>
        <taxon>Entomophthorales</taxon>
        <taxon>Entomophthoraceae</taxon>
        <taxon>Entomophthora</taxon>
    </lineage>
</organism>
<reference evidence="1" key="1">
    <citation type="submission" date="2022-04" db="EMBL/GenBank/DDBJ databases">
        <title>Genome of the entomopathogenic fungus Entomophthora muscae.</title>
        <authorList>
            <person name="Elya C."/>
            <person name="Lovett B.R."/>
            <person name="Lee E."/>
            <person name="Macias A.M."/>
            <person name="Hajek A.E."/>
            <person name="De Bivort B.L."/>
            <person name="Kasson M.T."/>
            <person name="De Fine Licht H.H."/>
            <person name="Stajich J.E."/>
        </authorList>
    </citation>
    <scope>NUCLEOTIDE SEQUENCE</scope>
    <source>
        <strain evidence="1">Berkeley</strain>
    </source>
</reference>
<gene>
    <name evidence="1" type="ORF">DSO57_1019582</name>
</gene>
<dbReference type="Proteomes" id="UP001165960">
    <property type="component" value="Unassembled WGS sequence"/>
</dbReference>
<evidence type="ECO:0000313" key="1">
    <source>
        <dbReference type="EMBL" id="KAJ9077142.1"/>
    </source>
</evidence>
<protein>
    <submittedName>
        <fullName evidence="1">Uncharacterized protein</fullName>
    </submittedName>
</protein>
<accession>A0ACC2TRJ7</accession>
<name>A0ACC2TRJ7_9FUNG</name>